<dbReference type="InterPro" id="IPR031259">
    <property type="entry name" value="ILBP"/>
</dbReference>
<evidence type="ECO:0000256" key="1">
    <source>
        <dbReference type="ARBA" id="ARBA00008390"/>
    </source>
</evidence>
<gene>
    <name evidence="2" type="ORF">IPOD504_LOCUS8140</name>
</gene>
<dbReference type="SUPFAM" id="SSF50814">
    <property type="entry name" value="Lipocalins"/>
    <property type="match status" value="1"/>
</dbReference>
<dbReference type="InterPro" id="IPR012674">
    <property type="entry name" value="Calycin"/>
</dbReference>
<comment type="similarity">
    <text evidence="1">Belongs to the calycin superfamily. Fatty-acid binding protein (FABP) family.</text>
</comment>
<keyword evidence="3" id="KW-1185">Reference proteome</keyword>
<dbReference type="Gene3D" id="2.40.128.20">
    <property type="match status" value="1"/>
</dbReference>
<organism evidence="2 3">
    <name type="scientific">Iphiclides podalirius</name>
    <name type="common">scarce swallowtail</name>
    <dbReference type="NCBI Taxonomy" id="110791"/>
    <lineage>
        <taxon>Eukaryota</taxon>
        <taxon>Metazoa</taxon>
        <taxon>Ecdysozoa</taxon>
        <taxon>Arthropoda</taxon>
        <taxon>Hexapoda</taxon>
        <taxon>Insecta</taxon>
        <taxon>Pterygota</taxon>
        <taxon>Neoptera</taxon>
        <taxon>Endopterygota</taxon>
        <taxon>Lepidoptera</taxon>
        <taxon>Glossata</taxon>
        <taxon>Ditrysia</taxon>
        <taxon>Papilionoidea</taxon>
        <taxon>Papilionidae</taxon>
        <taxon>Papilioninae</taxon>
        <taxon>Iphiclides</taxon>
    </lineage>
</organism>
<accession>A0ABN8IEJ2</accession>
<dbReference type="EMBL" id="OW152832">
    <property type="protein sequence ID" value="CAH2052254.1"/>
    <property type="molecule type" value="Genomic_DNA"/>
</dbReference>
<sequence length="134" mass="15084">MAYEGKLYKHVRDENIEVFVKSLNLPEEHTIGFLNNKPDQKLEKNGDSYTLTTISANNTKELTFKDGVEFDETIVPGLVPKTTFTLNGNTLTQVQKFDDGNVIITKREYSGDGLTVTFLRNNVDGPTGIRHYKA</sequence>
<dbReference type="PANTHER" id="PTHR11955">
    <property type="entry name" value="FATTY ACID BINDING PROTEIN"/>
    <property type="match status" value="1"/>
</dbReference>
<reference evidence="2" key="1">
    <citation type="submission" date="2022-03" db="EMBL/GenBank/DDBJ databases">
        <authorList>
            <person name="Martin H S."/>
        </authorList>
    </citation>
    <scope>NUCLEOTIDE SEQUENCE</scope>
</reference>
<feature type="non-terminal residue" evidence="2">
    <location>
        <position position="134"/>
    </location>
</feature>
<evidence type="ECO:0000313" key="3">
    <source>
        <dbReference type="Proteomes" id="UP000837857"/>
    </source>
</evidence>
<protein>
    <submittedName>
        <fullName evidence="2">Uncharacterized protein</fullName>
    </submittedName>
</protein>
<name>A0ABN8IEJ2_9NEOP</name>
<evidence type="ECO:0000313" key="2">
    <source>
        <dbReference type="EMBL" id="CAH2052254.1"/>
    </source>
</evidence>
<dbReference type="Proteomes" id="UP000837857">
    <property type="component" value="Chromosome 20"/>
</dbReference>
<proteinExistence type="inferred from homology"/>